<dbReference type="AlphaFoldDB" id="A0A6A7C8I5"/>
<dbReference type="OrthoDB" id="10064411at2759"/>
<accession>A0A6A7C8I5</accession>
<protein>
    <recommendedName>
        <fullName evidence="2">Oxidoreductase-like domain-containing protein</fullName>
    </recommendedName>
</protein>
<evidence type="ECO:0000256" key="1">
    <source>
        <dbReference type="SAM" id="MobiDB-lite"/>
    </source>
</evidence>
<organism evidence="3 4">
    <name type="scientific">Piedraia hortae CBS 480.64</name>
    <dbReference type="NCBI Taxonomy" id="1314780"/>
    <lineage>
        <taxon>Eukaryota</taxon>
        <taxon>Fungi</taxon>
        <taxon>Dikarya</taxon>
        <taxon>Ascomycota</taxon>
        <taxon>Pezizomycotina</taxon>
        <taxon>Dothideomycetes</taxon>
        <taxon>Dothideomycetidae</taxon>
        <taxon>Capnodiales</taxon>
        <taxon>Piedraiaceae</taxon>
        <taxon>Piedraia</taxon>
    </lineage>
</organism>
<dbReference type="GO" id="GO:0005739">
    <property type="term" value="C:mitochondrion"/>
    <property type="evidence" value="ECO:0007669"/>
    <property type="project" value="TreeGrafter"/>
</dbReference>
<evidence type="ECO:0000313" key="3">
    <source>
        <dbReference type="EMBL" id="KAF2863814.1"/>
    </source>
</evidence>
<proteinExistence type="predicted"/>
<keyword evidence="4" id="KW-1185">Reference proteome</keyword>
<dbReference type="InterPro" id="IPR039251">
    <property type="entry name" value="OXLD1"/>
</dbReference>
<feature type="region of interest" description="Disordered" evidence="1">
    <location>
        <begin position="114"/>
        <end position="140"/>
    </location>
</feature>
<dbReference type="PANTHER" id="PTHR21193:SF3">
    <property type="entry name" value="OXIDOREDUCTASE-LIKE DOMAIN-CONTAINING PROTEIN 1"/>
    <property type="match status" value="1"/>
</dbReference>
<dbReference type="Pfam" id="PF09791">
    <property type="entry name" value="Oxidored-like"/>
    <property type="match status" value="1"/>
</dbReference>
<feature type="compositionally biased region" description="Basic and acidic residues" evidence="1">
    <location>
        <begin position="123"/>
        <end position="138"/>
    </location>
</feature>
<dbReference type="Proteomes" id="UP000799421">
    <property type="component" value="Unassembled WGS sequence"/>
</dbReference>
<dbReference type="PANTHER" id="PTHR21193">
    <property type="entry name" value="OXIDOREDUCTASE-LIKE DOMAIN-CONTAINING PROTEIN 1"/>
    <property type="match status" value="1"/>
</dbReference>
<evidence type="ECO:0000259" key="2">
    <source>
        <dbReference type="Pfam" id="PF09791"/>
    </source>
</evidence>
<gene>
    <name evidence="3" type="ORF">K470DRAFT_82922</name>
</gene>
<dbReference type="InterPro" id="IPR019180">
    <property type="entry name" value="Oxidoreductase-like_N"/>
</dbReference>
<evidence type="ECO:0000313" key="4">
    <source>
        <dbReference type="Proteomes" id="UP000799421"/>
    </source>
</evidence>
<sequence length="161" mass="18520">MQRARLARRLFTSTSVVTKSSNTYQSFPGYTWDPLDEPLDRVTAKPAQPETKISGSPLPKKVVNEILRGLPPKPEEPDNCCMSGCENCVWNLYRDEMEEWVKQRDKIVAREEHKQGMQLPEGVDGKSLPEDEGGRVLDDLPVGMRAFMEMERKLKEKKERR</sequence>
<feature type="domain" description="Oxidoreductase-like" evidence="2">
    <location>
        <begin position="70"/>
        <end position="107"/>
    </location>
</feature>
<name>A0A6A7C8I5_9PEZI</name>
<dbReference type="EMBL" id="MU005959">
    <property type="protein sequence ID" value="KAF2863814.1"/>
    <property type="molecule type" value="Genomic_DNA"/>
</dbReference>
<reference evidence="3" key="1">
    <citation type="journal article" date="2020" name="Stud. Mycol.">
        <title>101 Dothideomycetes genomes: a test case for predicting lifestyles and emergence of pathogens.</title>
        <authorList>
            <person name="Haridas S."/>
            <person name="Albert R."/>
            <person name="Binder M."/>
            <person name="Bloem J."/>
            <person name="Labutti K."/>
            <person name="Salamov A."/>
            <person name="Andreopoulos B."/>
            <person name="Baker S."/>
            <person name="Barry K."/>
            <person name="Bills G."/>
            <person name="Bluhm B."/>
            <person name="Cannon C."/>
            <person name="Castanera R."/>
            <person name="Culley D."/>
            <person name="Daum C."/>
            <person name="Ezra D."/>
            <person name="Gonzalez J."/>
            <person name="Henrissat B."/>
            <person name="Kuo A."/>
            <person name="Liang C."/>
            <person name="Lipzen A."/>
            <person name="Lutzoni F."/>
            <person name="Magnuson J."/>
            <person name="Mondo S."/>
            <person name="Nolan M."/>
            <person name="Ohm R."/>
            <person name="Pangilinan J."/>
            <person name="Park H.-J."/>
            <person name="Ramirez L."/>
            <person name="Alfaro M."/>
            <person name="Sun H."/>
            <person name="Tritt A."/>
            <person name="Yoshinaga Y."/>
            <person name="Zwiers L.-H."/>
            <person name="Turgeon B."/>
            <person name="Goodwin S."/>
            <person name="Spatafora J."/>
            <person name="Crous P."/>
            <person name="Grigoriev I."/>
        </authorList>
    </citation>
    <scope>NUCLEOTIDE SEQUENCE</scope>
    <source>
        <strain evidence="3">CBS 480.64</strain>
    </source>
</reference>